<sequence length="254" mass="28308">SKCNVPNYTSLLLIGPTGSGKSSLVNKISGALDNLFISERAQVSYNSSTGEGTHFLHGYRVPRCLGSFCLYDTRSLSPDSSENLKTLECWMTKGVRHGELVKRDSDSKDLKAQLKCKARSICSSDQLTAINFVIFVVNGLSVLESMDNIDEKKKLYCQMIATNYKCPVLSFKDDKPVVVVTHGDLMSLSDRARVRVYLGQLLGINPSRQIFDIPENNDSATTLAIVDMLIYCFERADRNFPAKDLFVDKVWLLS</sequence>
<evidence type="ECO:0000313" key="2">
    <source>
        <dbReference type="Proteomes" id="UP000653305"/>
    </source>
</evidence>
<reference evidence="1" key="1">
    <citation type="submission" date="2020-07" db="EMBL/GenBank/DDBJ databases">
        <title>Ethylene signaling mediates host invasion by parasitic plants.</title>
        <authorList>
            <person name="Yoshida S."/>
        </authorList>
    </citation>
    <scope>NUCLEOTIDE SEQUENCE</scope>
    <source>
        <strain evidence="1">Okayama</strain>
    </source>
</reference>
<dbReference type="InterPro" id="IPR027417">
    <property type="entry name" value="P-loop_NTPase"/>
</dbReference>
<protein>
    <recommendedName>
        <fullName evidence="3">G domain-containing protein</fullName>
    </recommendedName>
</protein>
<dbReference type="EMBL" id="BMAC01000317">
    <property type="protein sequence ID" value="GFP93506.1"/>
    <property type="molecule type" value="Genomic_DNA"/>
</dbReference>
<accession>A0A830C354</accession>
<dbReference type="OrthoDB" id="25620at2759"/>
<feature type="non-terminal residue" evidence="1">
    <location>
        <position position="254"/>
    </location>
</feature>
<comment type="caution">
    <text evidence="1">The sequence shown here is derived from an EMBL/GenBank/DDBJ whole genome shotgun (WGS) entry which is preliminary data.</text>
</comment>
<organism evidence="1 2">
    <name type="scientific">Phtheirospermum japonicum</name>
    <dbReference type="NCBI Taxonomy" id="374723"/>
    <lineage>
        <taxon>Eukaryota</taxon>
        <taxon>Viridiplantae</taxon>
        <taxon>Streptophyta</taxon>
        <taxon>Embryophyta</taxon>
        <taxon>Tracheophyta</taxon>
        <taxon>Spermatophyta</taxon>
        <taxon>Magnoliopsida</taxon>
        <taxon>eudicotyledons</taxon>
        <taxon>Gunneridae</taxon>
        <taxon>Pentapetalae</taxon>
        <taxon>asterids</taxon>
        <taxon>lamiids</taxon>
        <taxon>Lamiales</taxon>
        <taxon>Orobanchaceae</taxon>
        <taxon>Orobanchaceae incertae sedis</taxon>
        <taxon>Phtheirospermum</taxon>
    </lineage>
</organism>
<dbReference type="SUPFAM" id="SSF52540">
    <property type="entry name" value="P-loop containing nucleoside triphosphate hydrolases"/>
    <property type="match status" value="1"/>
</dbReference>
<evidence type="ECO:0008006" key="3">
    <source>
        <dbReference type="Google" id="ProtNLM"/>
    </source>
</evidence>
<gene>
    <name evidence="1" type="ORF">PHJA_001495000</name>
</gene>
<dbReference type="PANTHER" id="PTHR14241:SF32">
    <property type="entry name" value="VWFA DOMAIN-CONTAINING PROTEIN-RELATED"/>
    <property type="match status" value="1"/>
</dbReference>
<evidence type="ECO:0000313" key="1">
    <source>
        <dbReference type="EMBL" id="GFP93506.1"/>
    </source>
</evidence>
<dbReference type="PANTHER" id="PTHR14241">
    <property type="entry name" value="INTERFERON-INDUCED PROTEIN 44"/>
    <property type="match status" value="1"/>
</dbReference>
<dbReference type="Proteomes" id="UP000653305">
    <property type="component" value="Unassembled WGS sequence"/>
</dbReference>
<dbReference type="AlphaFoldDB" id="A0A830C354"/>
<dbReference type="Gene3D" id="3.40.50.300">
    <property type="entry name" value="P-loop containing nucleotide triphosphate hydrolases"/>
    <property type="match status" value="1"/>
</dbReference>
<keyword evidence="2" id="KW-1185">Reference proteome</keyword>
<proteinExistence type="predicted"/>
<name>A0A830C354_9LAMI</name>